<evidence type="ECO:0000313" key="4">
    <source>
        <dbReference type="Proteomes" id="UP000616143"/>
    </source>
</evidence>
<feature type="transmembrane region" description="Helical" evidence="2">
    <location>
        <begin position="99"/>
        <end position="118"/>
    </location>
</feature>
<keyword evidence="2" id="KW-0472">Membrane</keyword>
<organism evidence="3 4">
    <name type="scientific">Sulfodiicoccus acidiphilus</name>
    <dbReference type="NCBI Taxonomy" id="1670455"/>
    <lineage>
        <taxon>Archaea</taxon>
        <taxon>Thermoproteota</taxon>
        <taxon>Thermoprotei</taxon>
        <taxon>Sulfolobales</taxon>
        <taxon>Sulfolobaceae</taxon>
        <taxon>Sulfodiicoccus</taxon>
    </lineage>
</organism>
<feature type="coiled-coil region" evidence="1">
    <location>
        <begin position="341"/>
        <end position="375"/>
    </location>
</feature>
<keyword evidence="2" id="KW-1133">Transmembrane helix</keyword>
<feature type="transmembrane region" description="Helical" evidence="2">
    <location>
        <begin position="236"/>
        <end position="258"/>
    </location>
</feature>
<name>A0A830H0L6_9CREN</name>
<evidence type="ECO:0000256" key="1">
    <source>
        <dbReference type="SAM" id="Coils"/>
    </source>
</evidence>
<keyword evidence="2" id="KW-0812">Transmembrane</keyword>
<reference evidence="3" key="1">
    <citation type="journal article" date="2014" name="Int. J. Syst. Evol. Microbiol.">
        <title>Complete genome sequence of Corynebacterium casei LMG S-19264T (=DSM 44701T), isolated from a smear-ripened cheese.</title>
        <authorList>
            <consortium name="US DOE Joint Genome Institute (JGI-PGF)"/>
            <person name="Walter F."/>
            <person name="Albersmeier A."/>
            <person name="Kalinowski J."/>
            <person name="Ruckert C."/>
        </authorList>
    </citation>
    <scope>NUCLEOTIDE SEQUENCE</scope>
    <source>
        <strain evidence="3">JCM 31740</strain>
    </source>
</reference>
<dbReference type="EMBL" id="BMQS01000017">
    <property type="protein sequence ID" value="GGU00574.1"/>
    <property type="molecule type" value="Genomic_DNA"/>
</dbReference>
<gene>
    <name evidence="3" type="ORF">GCM10007116_17260</name>
</gene>
<feature type="transmembrane region" description="Helical" evidence="2">
    <location>
        <begin position="278"/>
        <end position="299"/>
    </location>
</feature>
<keyword evidence="1" id="KW-0175">Coiled coil</keyword>
<accession>A0A830H0L6</accession>
<dbReference type="AlphaFoldDB" id="A0A830H0L6"/>
<feature type="transmembrane region" description="Helical" evidence="2">
    <location>
        <begin position="125"/>
        <end position="150"/>
    </location>
</feature>
<feature type="transmembrane region" description="Helical" evidence="2">
    <location>
        <begin position="35"/>
        <end position="54"/>
    </location>
</feature>
<comment type="caution">
    <text evidence="3">The sequence shown here is derived from an EMBL/GenBank/DDBJ whole genome shotgun (WGS) entry which is preliminary data.</text>
</comment>
<proteinExistence type="predicted"/>
<reference evidence="3" key="2">
    <citation type="submission" date="2020-09" db="EMBL/GenBank/DDBJ databases">
        <authorList>
            <person name="Sun Q."/>
            <person name="Ohkuma M."/>
        </authorList>
    </citation>
    <scope>NUCLEOTIDE SEQUENCE</scope>
    <source>
        <strain evidence="3">JCM 31740</strain>
    </source>
</reference>
<sequence length="752" mass="83443">MKGRPSVRDRFDLVTADLLLAISTFVYLLEVKFLPLASSLPVIIPLGLFLLGLYKGLGKAAALEAAIVFFALLWQSLGFGLATLNLSQVVLNVTYLTTSLIYLSLLTFTSVAVFGGLVDPLPLSAAVLAAALMLTPLYFLSPVMVVIPLFLRLPTRLSTTGYLFFALVTPLIFLNNAIGYSSGALSGAPQVFSRLTFLSSTIRPDLTSLNVFLRGLPPNFIYPHNVLLGMTISQALGLLIGIALVGVAFAITASVGNLVKYGLDKIYLDDDFRRKLDVLMPAITGVVAVAVFWLLVVVFSSPSVGDYYTSLTNSRDVGSMFLGAVLVGGAFSGRELAIQRLEEVERVRNSLVESLESLRRNLEEARRVLSEVSSALPSVDLSDESRRTEQCSEFLASVEGKVESSGLEVLLKWTPVATDCLSYVSGVEGRVREKVIRDVSYLHSLSESQNLTLRNLGVGLSIPSPAEISPEAKVEDISKVYVKFVEELRRSLKELYSTYREVVKEFNALMGEEIALVQGLAPESLLDTYQYDEAMKVAVDYWFNFEEAQRVDLSVALARLRDAAKLLATASPEEGEEIEKLAEEAKDFTPVRSLELSRKLREMRTKLFDLTKKIWEDVERINQMASRVKLDVARIQFKVNQEVEAINRVLKDASKERPSIEEVTNLIRELTELLRLHREFLKEDELNVLRLAHYSLAEKIMDQMMGMKGEVSLKDLPFTDDAAFLYMRIYAATHNNLALDELKGVMSVGQVR</sequence>
<feature type="transmembrane region" description="Helical" evidence="2">
    <location>
        <begin position="66"/>
        <end position="87"/>
    </location>
</feature>
<dbReference type="RefSeq" id="WP_188848585.1">
    <property type="nucleotide sequence ID" value="NZ_BMQS01000017.1"/>
</dbReference>
<protein>
    <submittedName>
        <fullName evidence="3">Uncharacterized protein</fullName>
    </submittedName>
</protein>
<evidence type="ECO:0000256" key="2">
    <source>
        <dbReference type="SAM" id="Phobius"/>
    </source>
</evidence>
<feature type="transmembrane region" description="Helical" evidence="2">
    <location>
        <begin position="162"/>
        <end position="183"/>
    </location>
</feature>
<evidence type="ECO:0000313" key="3">
    <source>
        <dbReference type="EMBL" id="GGU00574.1"/>
    </source>
</evidence>
<dbReference type="Proteomes" id="UP000616143">
    <property type="component" value="Unassembled WGS sequence"/>
</dbReference>